<organism evidence="1 2">
    <name type="scientific">Prochlorococcus marinus (strain MIT 9515)</name>
    <dbReference type="NCBI Taxonomy" id="167542"/>
    <lineage>
        <taxon>Bacteria</taxon>
        <taxon>Bacillati</taxon>
        <taxon>Cyanobacteriota</taxon>
        <taxon>Cyanophyceae</taxon>
        <taxon>Synechococcales</taxon>
        <taxon>Prochlorococcaceae</taxon>
        <taxon>Prochlorococcus</taxon>
    </lineage>
</organism>
<dbReference type="GeneID" id="60201489"/>
<dbReference type="RefSeq" id="WP_011820882.1">
    <property type="nucleotide sequence ID" value="NC_008817.1"/>
</dbReference>
<proteinExistence type="predicted"/>
<evidence type="ECO:0000313" key="2">
    <source>
        <dbReference type="Proteomes" id="UP000001589"/>
    </source>
</evidence>
<reference evidence="1 2" key="1">
    <citation type="journal article" date="2007" name="PLoS Genet.">
        <title>Patterns and implications of gene gain and loss in the evolution of Prochlorococcus.</title>
        <authorList>
            <person name="Kettler G.C."/>
            <person name="Martiny A.C."/>
            <person name="Huang K."/>
            <person name="Zucker J."/>
            <person name="Coleman M.L."/>
            <person name="Rodrigue S."/>
            <person name="Chen F."/>
            <person name="Lapidus A."/>
            <person name="Ferriera S."/>
            <person name="Johnson J."/>
            <person name="Steglich C."/>
            <person name="Church G.M."/>
            <person name="Richardson P."/>
            <person name="Chisholm S.W."/>
        </authorList>
    </citation>
    <scope>NUCLEOTIDE SEQUENCE [LARGE SCALE GENOMIC DNA]</scope>
    <source>
        <strain evidence="1 2">MIT 9515</strain>
    </source>
</reference>
<dbReference type="Proteomes" id="UP000001589">
    <property type="component" value="Chromosome"/>
</dbReference>
<dbReference type="OrthoDB" id="541608at2"/>
<dbReference type="KEGG" id="pmc:P9515_15801"/>
<protein>
    <submittedName>
        <fullName evidence="1">Uncharacterized protein</fullName>
    </submittedName>
</protein>
<gene>
    <name evidence="1" type="ordered locus">P9515_15801</name>
</gene>
<name>A2BYC6_PROM5</name>
<accession>A2BYC6</accession>
<evidence type="ECO:0000313" key="1">
    <source>
        <dbReference type="EMBL" id="ABM72787.1"/>
    </source>
</evidence>
<dbReference type="AlphaFoldDB" id="A2BYC6"/>
<dbReference type="EMBL" id="CP000552">
    <property type="protein sequence ID" value="ABM72787.1"/>
    <property type="molecule type" value="Genomic_DNA"/>
</dbReference>
<sequence>MKLKTISFSILNKNAREMSYIKEVYKRRVQSEIESYKDPEEEDSIDSIHSQHIIMLDGIYI</sequence>
<dbReference type="HOGENOM" id="CLU_209179_0_0_3"/>